<dbReference type="Pfam" id="PF16480">
    <property type="entry name" value="DUF5057"/>
    <property type="match status" value="1"/>
</dbReference>
<dbReference type="Proteomes" id="UP000095621">
    <property type="component" value="Unassembled WGS sequence"/>
</dbReference>
<evidence type="ECO:0000259" key="2">
    <source>
        <dbReference type="Pfam" id="PF16480"/>
    </source>
</evidence>
<name>A0A174YYM2_9FIRM</name>
<dbReference type="RefSeq" id="WP_055215402.1">
    <property type="nucleotide sequence ID" value="NZ_CZBU01000003.1"/>
</dbReference>
<keyword evidence="1" id="KW-0472">Membrane</keyword>
<feature type="transmembrane region" description="Helical" evidence="1">
    <location>
        <begin position="12"/>
        <end position="32"/>
    </location>
</feature>
<gene>
    <name evidence="3" type="ORF">ERS852490_01287</name>
</gene>
<accession>A0A174YYM2</accession>
<keyword evidence="1" id="KW-1133">Transmembrane helix</keyword>
<keyword evidence="1" id="KW-0812">Transmembrane</keyword>
<protein>
    <recommendedName>
        <fullName evidence="2">DUF5057 domain-containing protein</fullName>
    </recommendedName>
</protein>
<proteinExistence type="predicted"/>
<sequence length="1235" mass="136749">MKSKFKENGKNRILAVIASAVMFCLVVLLIIVTRKTDAVADTSVIINGKEYSQDNKMKILEIVSEDYYDELGPIIGNSSGSVKWDDIVAKATDKKVASNSDVQKNMDVYLQYVNGILLNGTNYNLCLEYKSGNSYNYYTTSNDAIQKVGTLDVDNIKLIFCKKDGNSYIPMTTKNGSKLRDAFSFFVFGDKGMEGFVDLVIKKPSEVTTKDIDDATIVYFSCKIHNAGILSAYNYLNGTNVSSTEKKWTLGDNDLPAETALYLYMVNATKGKAIMYNSADKGLGSDNKYSNIARICLTMSGIDRDQFVTDFAHTKEGISGGVTGKYYSGNVGYINIDDENGNKIINYYLESGEKRSFEDAGGSGPFAYWRSYQMIFDPENFKDNKSNWVTTFPIYNATETNRQKYVDKYVWEFNSDNAITSELMSSDVYPSNAQESDIKYGTTYDEAKTFTKDNKTIDAALTGAKIIQYIIGAYKRTPSESVNVLEIEPIGVYGYNTDGGKDIIKTWYGLPKTSSVTVNVTSMSINAFAGLNEDILSKYDLVIIGDRGSAQTVGKVFGSHMYNTDRTFTESSKTYNLNANDLTEKAFNILFEFAQKGMPIALDKNVYYGNKSVVDSNTNMYKMRKSNLAMQLTKTGSSNIVWVDNDEVSDTLNYIYKPTSNISPNMKEYDGTEASVNERDFDKSLLVTFSGNVTVPVRDGSYKVKIYIDRNCDSMFSEDHTTDDTELFYCESDGTGIQWTNGGFSTTLSLPSGLTGYVGWKVEITDTDTGLRTYTSGAFALKNKERTINVLQIKSNSQESHLNLAPGSKFDEKFKSEAGITGFNLKVKEMTKTEFSEELKKNPKLLDDYSMIVMGFADNYGNDNDLSVDAIDAIKTYIDDGKSVLMTHDCMSYRENGTGKKAAGSYEKLNYATQQLKPLIGMKGGYSLTDTLIYKLSGVGPFTGSGDTTSTRMTSSLSKLNTGEVTSYPYGIDSSISVAPTHAQYFALNLETQVNGSDPVVWYTLDNGDKNYFSLSGQDAVNNYYIYSAGNVTYTSAGHSDMDKEGTDAEMELFVNTFVRAILAGNSAPQVSYTDAVYDDTQKSYSSYIKYNYTKFADRQLNFNFMISDADLIDGRGIINEAFMYVYNEEKRGDTDVKDGKFDSSKDKRLGYISIDGSGNVSLTSMPVSSGSSKVKSGVEYTVDNFWSLSGADDASLRQKLSDGTLKIGIQATDGHNGVGYAILNLQVKDLFNMD</sequence>
<feature type="domain" description="DUF5057" evidence="2">
    <location>
        <begin position="580"/>
        <end position="889"/>
    </location>
</feature>
<dbReference type="InterPro" id="IPR032480">
    <property type="entry name" value="DUF5057"/>
</dbReference>
<dbReference type="EMBL" id="CZBU01000003">
    <property type="protein sequence ID" value="CUQ76861.1"/>
    <property type="molecule type" value="Genomic_DNA"/>
</dbReference>
<evidence type="ECO:0000313" key="3">
    <source>
        <dbReference type="EMBL" id="CUQ76861.1"/>
    </source>
</evidence>
<dbReference type="AlphaFoldDB" id="A0A174YYM2"/>
<organism evidence="3 4">
    <name type="scientific">Lachnospira eligens</name>
    <dbReference type="NCBI Taxonomy" id="39485"/>
    <lineage>
        <taxon>Bacteria</taxon>
        <taxon>Bacillati</taxon>
        <taxon>Bacillota</taxon>
        <taxon>Clostridia</taxon>
        <taxon>Lachnospirales</taxon>
        <taxon>Lachnospiraceae</taxon>
        <taxon>Lachnospira</taxon>
    </lineage>
</organism>
<dbReference type="OrthoDB" id="38701at2"/>
<reference evidence="3 4" key="1">
    <citation type="submission" date="2015-09" db="EMBL/GenBank/DDBJ databases">
        <authorList>
            <consortium name="Pathogen Informatics"/>
        </authorList>
    </citation>
    <scope>NUCLEOTIDE SEQUENCE [LARGE SCALE GENOMIC DNA]</scope>
    <source>
        <strain evidence="3 4">2789STDY5834875</strain>
    </source>
</reference>
<evidence type="ECO:0000313" key="4">
    <source>
        <dbReference type="Proteomes" id="UP000095621"/>
    </source>
</evidence>
<evidence type="ECO:0000256" key="1">
    <source>
        <dbReference type="SAM" id="Phobius"/>
    </source>
</evidence>